<keyword evidence="5" id="KW-1185">Reference proteome</keyword>
<evidence type="ECO:0000313" key="4">
    <source>
        <dbReference type="Proteomes" id="UP000216107"/>
    </source>
</evidence>
<name>A0A272EWU8_9RHOO</name>
<reference evidence="3 4" key="2">
    <citation type="submission" date="2017-07" db="EMBL/GenBank/DDBJ databases">
        <title>Candidatus Dactylopiibacterium carminicum, a nitrogen-fixing symbiont of the cochineal insect Dactylopius coccus and Dactylopius opuntiae (Hemiptera: Coccoidea: Dactylopiidae).</title>
        <authorList>
            <person name="Vera A."/>
        </authorList>
    </citation>
    <scope>NUCLEOTIDE SEQUENCE [LARGE SCALE GENOMIC DNA]</scope>
    <source>
        <strain evidence="3 4">NFDCM</strain>
    </source>
</reference>
<dbReference type="EMBL" id="MDUX01000010">
    <property type="protein sequence ID" value="KAF7600039.1"/>
    <property type="molecule type" value="Genomic_DNA"/>
</dbReference>
<dbReference type="SUPFAM" id="SSF47336">
    <property type="entry name" value="ACP-like"/>
    <property type="match status" value="1"/>
</dbReference>
<accession>A0A272EWU8</accession>
<dbReference type="RefSeq" id="WP_095523752.1">
    <property type="nucleotide sequence ID" value="NZ_MDUX01000010.1"/>
</dbReference>
<dbReference type="Pfam" id="PF00550">
    <property type="entry name" value="PP-binding"/>
    <property type="match status" value="1"/>
</dbReference>
<reference evidence="2 5" key="1">
    <citation type="submission" date="2016-08" db="EMBL/GenBank/DDBJ databases">
        <title>Candidatus Dactylopiibacterium carminicum genome sequence.</title>
        <authorList>
            <person name="Ramirez-Puebla S.T."/>
            <person name="Ormeno-Orrillo E."/>
            <person name="Vera-Ponce De Leon A."/>
            <person name="Luis L."/>
            <person name="Sanchez-Flores A."/>
            <person name="Monica R."/>
            <person name="Martinez-Romero E."/>
        </authorList>
    </citation>
    <scope>NUCLEOTIDE SEQUENCE [LARGE SCALE GENOMIC DNA]</scope>
    <source>
        <strain evidence="2">END1</strain>
    </source>
</reference>
<organism evidence="3 4">
    <name type="scientific">Candidatus Dactylopiibacterium carminicum</name>
    <dbReference type="NCBI Taxonomy" id="857335"/>
    <lineage>
        <taxon>Bacteria</taxon>
        <taxon>Pseudomonadati</taxon>
        <taxon>Pseudomonadota</taxon>
        <taxon>Betaproteobacteria</taxon>
        <taxon>Rhodocyclales</taxon>
        <taxon>Rhodocyclaceae</taxon>
        <taxon>Candidatus Dactylopiibacterium</taxon>
    </lineage>
</organism>
<dbReference type="AlphaFoldDB" id="A0A272EWU8"/>
<feature type="domain" description="Carrier" evidence="1">
    <location>
        <begin position="6"/>
        <end position="90"/>
    </location>
</feature>
<evidence type="ECO:0000259" key="1">
    <source>
        <dbReference type="PROSITE" id="PS50075"/>
    </source>
</evidence>
<dbReference type="Proteomes" id="UP000623509">
    <property type="component" value="Unassembled WGS sequence"/>
</dbReference>
<dbReference type="Gene3D" id="1.10.1200.10">
    <property type="entry name" value="ACP-like"/>
    <property type="match status" value="1"/>
</dbReference>
<evidence type="ECO:0000313" key="2">
    <source>
        <dbReference type="EMBL" id="KAF7600039.1"/>
    </source>
</evidence>
<dbReference type="EMBL" id="NMRN01000006">
    <property type="protein sequence ID" value="PAS94571.1"/>
    <property type="molecule type" value="Genomic_DNA"/>
</dbReference>
<dbReference type="InterPro" id="IPR036736">
    <property type="entry name" value="ACP-like_sf"/>
</dbReference>
<dbReference type="PROSITE" id="PS50075">
    <property type="entry name" value="CARRIER"/>
    <property type="match status" value="1"/>
</dbReference>
<gene>
    <name evidence="2" type="ORF">BGI27_04680</name>
    <name evidence="3" type="ORF">CGU29_03315</name>
</gene>
<dbReference type="OrthoDB" id="9803943at2"/>
<comment type="caution">
    <text evidence="3">The sequence shown here is derived from an EMBL/GenBank/DDBJ whole genome shotgun (WGS) entry which is preliminary data.</text>
</comment>
<sequence>MTDSATPDLALEREVAALIVEALNLEVSADEIQPEDALFGEGLGLDSIDILEVALVVSKRYGFQLKADSEDNFSIFSSLRSLAAYIQAHRTT</sequence>
<dbReference type="Proteomes" id="UP000216107">
    <property type="component" value="Unassembled WGS sequence"/>
</dbReference>
<evidence type="ECO:0000313" key="5">
    <source>
        <dbReference type="Proteomes" id="UP000623509"/>
    </source>
</evidence>
<proteinExistence type="predicted"/>
<dbReference type="InterPro" id="IPR009081">
    <property type="entry name" value="PP-bd_ACP"/>
</dbReference>
<evidence type="ECO:0000313" key="3">
    <source>
        <dbReference type="EMBL" id="PAS94571.1"/>
    </source>
</evidence>
<dbReference type="NCBIfam" id="NF006617">
    <property type="entry name" value="PRK09184.1"/>
    <property type="match status" value="1"/>
</dbReference>
<protein>
    <submittedName>
        <fullName evidence="3">Acyl carrier protein</fullName>
    </submittedName>
</protein>